<protein>
    <submittedName>
        <fullName evidence="2">Reverse transcriptase domain, reverse transcriptase zinc-binding domain protein</fullName>
    </submittedName>
</protein>
<evidence type="ECO:0000313" key="2">
    <source>
        <dbReference type="EMBL" id="GJT43170.1"/>
    </source>
</evidence>
<name>A0ABQ5DVH7_9ASTR</name>
<organism evidence="2 3">
    <name type="scientific">Tanacetum coccineum</name>
    <dbReference type="NCBI Taxonomy" id="301880"/>
    <lineage>
        <taxon>Eukaryota</taxon>
        <taxon>Viridiplantae</taxon>
        <taxon>Streptophyta</taxon>
        <taxon>Embryophyta</taxon>
        <taxon>Tracheophyta</taxon>
        <taxon>Spermatophyta</taxon>
        <taxon>Magnoliopsida</taxon>
        <taxon>eudicotyledons</taxon>
        <taxon>Gunneridae</taxon>
        <taxon>Pentapetalae</taxon>
        <taxon>asterids</taxon>
        <taxon>campanulids</taxon>
        <taxon>Asterales</taxon>
        <taxon>Asteraceae</taxon>
        <taxon>Asteroideae</taxon>
        <taxon>Anthemideae</taxon>
        <taxon>Anthemidinae</taxon>
        <taxon>Tanacetum</taxon>
    </lineage>
</organism>
<dbReference type="PANTHER" id="PTHR33116">
    <property type="entry name" value="REVERSE TRANSCRIPTASE ZINC-BINDING DOMAIN-CONTAINING PROTEIN-RELATED-RELATED"/>
    <property type="match status" value="1"/>
</dbReference>
<keyword evidence="2" id="KW-0808">Transferase</keyword>
<dbReference type="InterPro" id="IPR026960">
    <property type="entry name" value="RVT-Znf"/>
</dbReference>
<gene>
    <name evidence="2" type="ORF">Tco_0951885</name>
</gene>
<accession>A0ABQ5DVH7</accession>
<evidence type="ECO:0000313" key="3">
    <source>
        <dbReference type="Proteomes" id="UP001151760"/>
    </source>
</evidence>
<dbReference type="Proteomes" id="UP001151760">
    <property type="component" value="Unassembled WGS sequence"/>
</dbReference>
<dbReference type="PANTHER" id="PTHR33116:SF78">
    <property type="entry name" value="OS12G0587133 PROTEIN"/>
    <property type="match status" value="1"/>
</dbReference>
<evidence type="ECO:0000259" key="1">
    <source>
        <dbReference type="Pfam" id="PF13966"/>
    </source>
</evidence>
<keyword evidence="2" id="KW-0695">RNA-directed DNA polymerase</keyword>
<sequence length="310" mass="35029">MDTCLRSSSMSILVNGSPSEEFRLERGVRQGDPLLPFLSILAAEGLNAMVTEAVEKGIFRGVVVGTNKVTVSHLQYADDTIFFGEWNKENAKSLMFNEEDMADIARWMECGIGEFPFTYLGLPIVIDSFGVRGLNIGSLRAKNMALLGKWRWGFKRDGGSLWVRVIKSIHGNSGGLGEVRAWGRVLGDGRDIRDKWRWVLGEDREFTFKELARLVEEKIPHVESGSHETLWNKLVPKKVNIFVWRALKGRLPVRVKLDKRGIDLDSVICPCFNNIVETCAHYLVTCDLAISVWEKSFQLVEGGDRQCFLY</sequence>
<proteinExistence type="predicted"/>
<dbReference type="Pfam" id="PF13966">
    <property type="entry name" value="zf-RVT"/>
    <property type="match status" value="1"/>
</dbReference>
<feature type="domain" description="Reverse transcriptase zinc-binding" evidence="1">
    <location>
        <begin position="212"/>
        <end position="293"/>
    </location>
</feature>
<dbReference type="EMBL" id="BQNB010015705">
    <property type="protein sequence ID" value="GJT43170.1"/>
    <property type="molecule type" value="Genomic_DNA"/>
</dbReference>
<keyword evidence="2" id="KW-0548">Nucleotidyltransferase</keyword>
<dbReference type="GO" id="GO:0003964">
    <property type="term" value="F:RNA-directed DNA polymerase activity"/>
    <property type="evidence" value="ECO:0007669"/>
    <property type="project" value="UniProtKB-KW"/>
</dbReference>
<reference evidence="2" key="2">
    <citation type="submission" date="2022-01" db="EMBL/GenBank/DDBJ databases">
        <authorList>
            <person name="Yamashiro T."/>
            <person name="Shiraishi A."/>
            <person name="Satake H."/>
            <person name="Nakayama K."/>
        </authorList>
    </citation>
    <scope>NUCLEOTIDE SEQUENCE</scope>
</reference>
<comment type="caution">
    <text evidence="2">The sequence shown here is derived from an EMBL/GenBank/DDBJ whole genome shotgun (WGS) entry which is preliminary data.</text>
</comment>
<keyword evidence="3" id="KW-1185">Reference proteome</keyword>
<reference evidence="2" key="1">
    <citation type="journal article" date="2022" name="Int. J. Mol. Sci.">
        <title>Draft Genome of Tanacetum Coccineum: Genomic Comparison of Closely Related Tanacetum-Family Plants.</title>
        <authorList>
            <person name="Yamashiro T."/>
            <person name="Shiraishi A."/>
            <person name="Nakayama K."/>
            <person name="Satake H."/>
        </authorList>
    </citation>
    <scope>NUCLEOTIDE SEQUENCE</scope>
</reference>